<keyword evidence="2" id="KW-1185">Reference proteome</keyword>
<comment type="caution">
    <text evidence="1">The sequence shown here is derived from an EMBL/GenBank/DDBJ whole genome shotgun (WGS) entry which is preliminary data.</text>
</comment>
<dbReference type="EMBL" id="JAAQPE010000057">
    <property type="protein sequence ID" value="KAF5688726.1"/>
    <property type="molecule type" value="Genomic_DNA"/>
</dbReference>
<name>A0A8H5X9K5_FUSCI</name>
<proteinExistence type="predicted"/>
<accession>A0A8H5X9K5</accession>
<evidence type="ECO:0000313" key="2">
    <source>
        <dbReference type="Proteomes" id="UP000572754"/>
    </source>
</evidence>
<evidence type="ECO:0000313" key="1">
    <source>
        <dbReference type="EMBL" id="KAF5688726.1"/>
    </source>
</evidence>
<sequence>MEAKKSTDAKKGISQPASIPTATTKTALFLSVNDSTAFGIMTEDLKIESALLIICGGIEKGNGDQMYYRNTLKDSGKQFSESAQWLVNTPWYPYCKELRLPPVEYRWMQPFEASLKLHESAMMLRMGLGAS</sequence>
<dbReference type="AlphaFoldDB" id="A0A8H5X9K5"/>
<protein>
    <submittedName>
        <fullName evidence="1">FK506-binding protein</fullName>
    </submittedName>
</protein>
<organism evidence="1 2">
    <name type="scientific">Fusarium circinatum</name>
    <name type="common">Pitch canker fungus</name>
    <name type="synonym">Gibberella circinata</name>
    <dbReference type="NCBI Taxonomy" id="48490"/>
    <lineage>
        <taxon>Eukaryota</taxon>
        <taxon>Fungi</taxon>
        <taxon>Dikarya</taxon>
        <taxon>Ascomycota</taxon>
        <taxon>Pezizomycotina</taxon>
        <taxon>Sordariomycetes</taxon>
        <taxon>Hypocreomycetidae</taxon>
        <taxon>Hypocreales</taxon>
        <taxon>Nectriaceae</taxon>
        <taxon>Fusarium</taxon>
        <taxon>Fusarium fujikuroi species complex</taxon>
    </lineage>
</organism>
<reference evidence="2" key="1">
    <citation type="journal article" date="2020" name="BMC Genomics">
        <title>Correction to: Identification and distribution of gene clusters required for synthesis of sphingolipid metabolism inhibitors in diverse species of the filamentous fungus Fusarium.</title>
        <authorList>
            <person name="Kim H.S."/>
            <person name="Lohmar J.M."/>
            <person name="Busman M."/>
            <person name="Brown D.W."/>
            <person name="Naumann T.A."/>
            <person name="Divon H.H."/>
            <person name="Lysoe E."/>
            <person name="Uhlig S."/>
            <person name="Proctor R.H."/>
        </authorList>
    </citation>
    <scope>NUCLEOTIDE SEQUENCE [LARGE SCALE GENOMIC DNA]</scope>
    <source>
        <strain evidence="2">NRRL 25331</strain>
    </source>
</reference>
<gene>
    <name evidence="1" type="ORF">FCIRC_1736</name>
</gene>
<reference evidence="1 2" key="2">
    <citation type="submission" date="2020-05" db="EMBL/GenBank/DDBJ databases">
        <title>Identification and distribution of gene clusters putatively required for synthesis of sphingolipid metabolism inhibitors in phylogenetically diverse species of the filamentous fungus Fusarium.</title>
        <authorList>
            <person name="Kim H.-S."/>
            <person name="Busman M."/>
            <person name="Brown D.W."/>
            <person name="Divon H."/>
            <person name="Uhlig S."/>
            <person name="Proctor R.H."/>
        </authorList>
    </citation>
    <scope>NUCLEOTIDE SEQUENCE [LARGE SCALE GENOMIC DNA]</scope>
    <source>
        <strain evidence="1 2">NRRL 25331</strain>
    </source>
</reference>
<dbReference type="Proteomes" id="UP000572754">
    <property type="component" value="Unassembled WGS sequence"/>
</dbReference>